<evidence type="ECO:0000256" key="1">
    <source>
        <dbReference type="ARBA" id="ARBA00004571"/>
    </source>
</evidence>
<dbReference type="GO" id="GO:0015288">
    <property type="term" value="F:porin activity"/>
    <property type="evidence" value="ECO:0007669"/>
    <property type="project" value="UniProtKB-KW"/>
</dbReference>
<dbReference type="GO" id="GO:0009279">
    <property type="term" value="C:cell outer membrane"/>
    <property type="evidence" value="ECO:0007669"/>
    <property type="project" value="UniProtKB-SubCell"/>
</dbReference>
<protein>
    <submittedName>
        <fullName evidence="13">Porin</fullName>
    </submittedName>
</protein>
<evidence type="ECO:0000259" key="12">
    <source>
        <dbReference type="Pfam" id="PF13609"/>
    </source>
</evidence>
<keyword evidence="8" id="KW-0626">Porin</keyword>
<comment type="subcellular location">
    <subcellularLocation>
        <location evidence="1">Cell outer membrane</location>
        <topology evidence="1">Multi-pass membrane protein</topology>
    </subcellularLocation>
</comment>
<feature type="chain" id="PRO_5017398569" evidence="11">
    <location>
        <begin position="21"/>
        <end position="348"/>
    </location>
</feature>
<dbReference type="PRINTS" id="PR00182">
    <property type="entry name" value="ECOLNEIPORIN"/>
</dbReference>
<dbReference type="PRINTS" id="PR00184">
    <property type="entry name" value="NEISSPPORIN"/>
</dbReference>
<evidence type="ECO:0000256" key="7">
    <source>
        <dbReference type="ARBA" id="ARBA00023065"/>
    </source>
</evidence>
<keyword evidence="7" id="KW-0406">Ion transport</keyword>
<evidence type="ECO:0000313" key="13">
    <source>
        <dbReference type="EMBL" id="RJF97432.1"/>
    </source>
</evidence>
<dbReference type="InterPro" id="IPR002299">
    <property type="entry name" value="Porin_Neis"/>
</dbReference>
<evidence type="ECO:0000256" key="5">
    <source>
        <dbReference type="ARBA" id="ARBA00022692"/>
    </source>
</evidence>
<dbReference type="OrthoDB" id="8952625at2"/>
<proteinExistence type="predicted"/>
<evidence type="ECO:0000256" key="6">
    <source>
        <dbReference type="ARBA" id="ARBA00022729"/>
    </source>
</evidence>
<reference evidence="14" key="1">
    <citation type="submission" date="2018-09" db="EMBL/GenBank/DDBJ databases">
        <authorList>
            <person name="Zhu H."/>
        </authorList>
    </citation>
    <scope>NUCLEOTIDE SEQUENCE [LARGE SCALE GENOMIC DNA]</scope>
    <source>
        <strain evidence="14">K1R23-30</strain>
    </source>
</reference>
<dbReference type="InterPro" id="IPR050298">
    <property type="entry name" value="Gram-neg_bact_OMP"/>
</dbReference>
<evidence type="ECO:0000256" key="11">
    <source>
        <dbReference type="SAM" id="SignalP"/>
    </source>
</evidence>
<dbReference type="GO" id="GO:0034220">
    <property type="term" value="P:monoatomic ion transmembrane transport"/>
    <property type="evidence" value="ECO:0007669"/>
    <property type="project" value="InterPro"/>
</dbReference>
<keyword evidence="3" id="KW-0813">Transport</keyword>
<keyword evidence="4" id="KW-1134">Transmembrane beta strand</keyword>
<dbReference type="AlphaFoldDB" id="A0A3A3FML4"/>
<dbReference type="CDD" id="cd00342">
    <property type="entry name" value="gram_neg_porins"/>
    <property type="match status" value="1"/>
</dbReference>
<dbReference type="GO" id="GO:0046930">
    <property type="term" value="C:pore complex"/>
    <property type="evidence" value="ECO:0007669"/>
    <property type="project" value="UniProtKB-KW"/>
</dbReference>
<evidence type="ECO:0000256" key="9">
    <source>
        <dbReference type="ARBA" id="ARBA00023136"/>
    </source>
</evidence>
<dbReference type="Proteomes" id="UP000265955">
    <property type="component" value="Unassembled WGS sequence"/>
</dbReference>
<evidence type="ECO:0000256" key="8">
    <source>
        <dbReference type="ARBA" id="ARBA00023114"/>
    </source>
</evidence>
<keyword evidence="10" id="KW-0998">Cell outer membrane</keyword>
<evidence type="ECO:0000256" key="2">
    <source>
        <dbReference type="ARBA" id="ARBA00011233"/>
    </source>
</evidence>
<accession>A0A3A3FML4</accession>
<dbReference type="EMBL" id="QYUO01000001">
    <property type="protein sequence ID" value="RJF97432.1"/>
    <property type="molecule type" value="Genomic_DNA"/>
</dbReference>
<dbReference type="PANTHER" id="PTHR34501:SF9">
    <property type="entry name" value="MAJOR OUTER MEMBRANE PROTEIN P.IA"/>
    <property type="match status" value="1"/>
</dbReference>
<evidence type="ECO:0000256" key="3">
    <source>
        <dbReference type="ARBA" id="ARBA00022448"/>
    </source>
</evidence>
<keyword evidence="14" id="KW-1185">Reference proteome</keyword>
<dbReference type="InterPro" id="IPR023614">
    <property type="entry name" value="Porin_dom_sf"/>
</dbReference>
<keyword evidence="6 11" id="KW-0732">Signal</keyword>
<organism evidence="13 14">
    <name type="scientific">Noviherbaspirillum saxi</name>
    <dbReference type="NCBI Taxonomy" id="2320863"/>
    <lineage>
        <taxon>Bacteria</taxon>
        <taxon>Pseudomonadati</taxon>
        <taxon>Pseudomonadota</taxon>
        <taxon>Betaproteobacteria</taxon>
        <taxon>Burkholderiales</taxon>
        <taxon>Oxalobacteraceae</taxon>
        <taxon>Noviherbaspirillum</taxon>
    </lineage>
</organism>
<evidence type="ECO:0000256" key="10">
    <source>
        <dbReference type="ARBA" id="ARBA00023237"/>
    </source>
</evidence>
<evidence type="ECO:0000313" key="14">
    <source>
        <dbReference type="Proteomes" id="UP000265955"/>
    </source>
</evidence>
<feature type="signal peptide" evidence="11">
    <location>
        <begin position="1"/>
        <end position="20"/>
    </location>
</feature>
<gene>
    <name evidence="13" type="ORF">D3871_01960</name>
</gene>
<dbReference type="PANTHER" id="PTHR34501">
    <property type="entry name" value="PROTEIN YDDL-RELATED"/>
    <property type="match status" value="1"/>
</dbReference>
<dbReference type="Gene3D" id="2.40.160.10">
    <property type="entry name" value="Porin"/>
    <property type="match status" value="1"/>
</dbReference>
<comment type="subunit">
    <text evidence="2">Homotrimer.</text>
</comment>
<dbReference type="Pfam" id="PF13609">
    <property type="entry name" value="Porin_4"/>
    <property type="match status" value="1"/>
</dbReference>
<keyword evidence="9" id="KW-0472">Membrane</keyword>
<sequence>MKMKLCVAAVGCLFGGAVFAQTNVAIYGLVDAGIEYLDEVPKAAGGSGSLVRLASGNLSGSRWGLRGSEDLGNGLKAVMQLEGGFETDTGMLGQSGRLFGRHAYVGLQGAWGTVSLGHQQNSLYDLIIRYDPMSFASRYSALTHDSTLTGRPDNTIKYTGKFSNLTATAFYSFGRNNDGEVPGESKVSRNIGGGVSYSAGAADFGIAYDQFQGNTVATKDQSARRLAAGANYTFGPVKAFAGYRSLKDTVAAAPVRSNLYWAGLKYKLTPALDLTGAGYYTDRKNSGADPWSFVLSADYSLSKRTDAYTTLGYAGNKNGSNLGLNGFGSNIVAGEDQLGLVVGIRHRF</sequence>
<keyword evidence="5" id="KW-0812">Transmembrane</keyword>
<comment type="caution">
    <text evidence="13">The sequence shown here is derived from an EMBL/GenBank/DDBJ whole genome shotgun (WGS) entry which is preliminary data.</text>
</comment>
<evidence type="ECO:0000256" key="4">
    <source>
        <dbReference type="ARBA" id="ARBA00022452"/>
    </source>
</evidence>
<dbReference type="SUPFAM" id="SSF56935">
    <property type="entry name" value="Porins"/>
    <property type="match status" value="1"/>
</dbReference>
<feature type="domain" description="Porin" evidence="12">
    <location>
        <begin position="9"/>
        <end position="318"/>
    </location>
</feature>
<dbReference type="InterPro" id="IPR001702">
    <property type="entry name" value="Porin_Gram-ve"/>
</dbReference>
<name>A0A3A3FML4_9BURK</name>
<dbReference type="InterPro" id="IPR033900">
    <property type="entry name" value="Gram_neg_porin_domain"/>
</dbReference>